<proteinExistence type="predicted"/>
<gene>
    <name evidence="2" type="ORF">PENSUB_3790</name>
</gene>
<accession>A0A1Q5UER4</accession>
<evidence type="ECO:0000313" key="3">
    <source>
        <dbReference type="Proteomes" id="UP000186955"/>
    </source>
</evidence>
<name>A0A1Q5UER4_9EURO</name>
<evidence type="ECO:0000313" key="2">
    <source>
        <dbReference type="EMBL" id="OKP10970.1"/>
    </source>
</evidence>
<organism evidence="2 3">
    <name type="scientific">Penicillium subrubescens</name>
    <dbReference type="NCBI Taxonomy" id="1316194"/>
    <lineage>
        <taxon>Eukaryota</taxon>
        <taxon>Fungi</taxon>
        <taxon>Dikarya</taxon>
        <taxon>Ascomycota</taxon>
        <taxon>Pezizomycotina</taxon>
        <taxon>Eurotiomycetes</taxon>
        <taxon>Eurotiomycetidae</taxon>
        <taxon>Eurotiales</taxon>
        <taxon>Aspergillaceae</taxon>
        <taxon>Penicillium</taxon>
    </lineage>
</organism>
<sequence>MRSECHTQLTPRTAGEAPKASGTGTIFVRFGGTSYAAEGYRSPGIAAQYLNSEDSYPNYSRYWSNPDASVVRIIVTTKSSKPTYPLPKPNK</sequence>
<dbReference type="AlphaFoldDB" id="A0A1Q5UER4"/>
<protein>
    <submittedName>
        <fullName evidence="2">Uncharacterized protein</fullName>
    </submittedName>
</protein>
<evidence type="ECO:0000256" key="1">
    <source>
        <dbReference type="SAM" id="MobiDB-lite"/>
    </source>
</evidence>
<reference evidence="2 3" key="1">
    <citation type="submission" date="2016-10" db="EMBL/GenBank/DDBJ databases">
        <title>Genome sequence of the ascomycete fungus Penicillium subrubescens.</title>
        <authorList>
            <person name="De Vries R.P."/>
            <person name="Peng M."/>
            <person name="Dilokpimol A."/>
            <person name="Hilden K."/>
            <person name="Makela M.R."/>
            <person name="Grigoriev I."/>
            <person name="Riley R."/>
            <person name="Granchi Z."/>
        </authorList>
    </citation>
    <scope>NUCLEOTIDE SEQUENCE [LARGE SCALE GENOMIC DNA]</scope>
    <source>
        <strain evidence="2 3">CBS 132785</strain>
    </source>
</reference>
<feature type="compositionally biased region" description="Polar residues" evidence="1">
    <location>
        <begin position="1"/>
        <end position="11"/>
    </location>
</feature>
<feature type="region of interest" description="Disordered" evidence="1">
    <location>
        <begin position="1"/>
        <end position="22"/>
    </location>
</feature>
<dbReference type="Proteomes" id="UP000186955">
    <property type="component" value="Unassembled WGS sequence"/>
</dbReference>
<dbReference type="EMBL" id="MNBE01000310">
    <property type="protein sequence ID" value="OKP10970.1"/>
    <property type="molecule type" value="Genomic_DNA"/>
</dbReference>
<keyword evidence="3" id="KW-1185">Reference proteome</keyword>
<comment type="caution">
    <text evidence="2">The sequence shown here is derived from an EMBL/GenBank/DDBJ whole genome shotgun (WGS) entry which is preliminary data.</text>
</comment>